<organism evidence="1 2">
    <name type="scientific">Cochliobolus heterostrophus (strain C5 / ATCC 48332 / race O)</name>
    <name type="common">Southern corn leaf blight fungus</name>
    <name type="synonym">Bipolaris maydis</name>
    <dbReference type="NCBI Taxonomy" id="701091"/>
    <lineage>
        <taxon>Eukaryota</taxon>
        <taxon>Fungi</taxon>
        <taxon>Dikarya</taxon>
        <taxon>Ascomycota</taxon>
        <taxon>Pezizomycotina</taxon>
        <taxon>Dothideomycetes</taxon>
        <taxon>Pleosporomycetidae</taxon>
        <taxon>Pleosporales</taxon>
        <taxon>Pleosporineae</taxon>
        <taxon>Pleosporaceae</taxon>
        <taxon>Bipolaris</taxon>
    </lineage>
</organism>
<dbReference type="Proteomes" id="UP000016936">
    <property type="component" value="Unassembled WGS sequence"/>
</dbReference>
<reference evidence="1 2" key="1">
    <citation type="journal article" date="2012" name="PLoS Pathog.">
        <title>Diverse lifestyles and strategies of plant pathogenesis encoded in the genomes of eighteen Dothideomycetes fungi.</title>
        <authorList>
            <person name="Ohm R.A."/>
            <person name="Feau N."/>
            <person name="Henrissat B."/>
            <person name="Schoch C.L."/>
            <person name="Horwitz B.A."/>
            <person name="Barry K.W."/>
            <person name="Condon B.J."/>
            <person name="Copeland A.C."/>
            <person name="Dhillon B."/>
            <person name="Glaser F."/>
            <person name="Hesse C.N."/>
            <person name="Kosti I."/>
            <person name="LaButti K."/>
            <person name="Lindquist E.A."/>
            <person name="Lucas S."/>
            <person name="Salamov A.A."/>
            <person name="Bradshaw R.E."/>
            <person name="Ciuffetti L."/>
            <person name="Hamelin R.C."/>
            <person name="Kema G.H.J."/>
            <person name="Lawrence C."/>
            <person name="Scott J.A."/>
            <person name="Spatafora J.W."/>
            <person name="Turgeon B.G."/>
            <person name="de Wit P.J.G.M."/>
            <person name="Zhong S."/>
            <person name="Goodwin S.B."/>
            <person name="Grigoriev I.V."/>
        </authorList>
    </citation>
    <scope>NUCLEOTIDE SEQUENCE [LARGE SCALE GENOMIC DNA]</scope>
    <source>
        <strain evidence="2">C5 / ATCC 48332 / race O</strain>
    </source>
</reference>
<dbReference type="HOGENOM" id="CLU_3068515_0_0_1"/>
<protein>
    <submittedName>
        <fullName evidence="1">Uncharacterized protein</fullName>
    </submittedName>
</protein>
<name>M2UPV3_COCH5</name>
<evidence type="ECO:0000313" key="1">
    <source>
        <dbReference type="EMBL" id="EMD89907.1"/>
    </source>
</evidence>
<dbReference type="AlphaFoldDB" id="M2UPV3"/>
<dbReference type="EMBL" id="KB445578">
    <property type="protein sequence ID" value="EMD89907.1"/>
    <property type="molecule type" value="Genomic_DNA"/>
</dbReference>
<reference evidence="2" key="2">
    <citation type="journal article" date="2013" name="PLoS Genet.">
        <title>Comparative genome structure, secondary metabolite, and effector coding capacity across Cochliobolus pathogens.</title>
        <authorList>
            <person name="Condon B.J."/>
            <person name="Leng Y."/>
            <person name="Wu D."/>
            <person name="Bushley K.E."/>
            <person name="Ohm R.A."/>
            <person name="Otillar R."/>
            <person name="Martin J."/>
            <person name="Schackwitz W."/>
            <person name="Grimwood J."/>
            <person name="MohdZainudin N."/>
            <person name="Xue C."/>
            <person name="Wang R."/>
            <person name="Manning V.A."/>
            <person name="Dhillon B."/>
            <person name="Tu Z.J."/>
            <person name="Steffenson B.J."/>
            <person name="Salamov A."/>
            <person name="Sun H."/>
            <person name="Lowry S."/>
            <person name="LaButti K."/>
            <person name="Han J."/>
            <person name="Copeland A."/>
            <person name="Lindquist E."/>
            <person name="Barry K."/>
            <person name="Schmutz J."/>
            <person name="Baker S.E."/>
            <person name="Ciuffetti L.M."/>
            <person name="Grigoriev I.V."/>
            <person name="Zhong S."/>
            <person name="Turgeon B.G."/>
        </authorList>
    </citation>
    <scope>NUCLEOTIDE SEQUENCE [LARGE SCALE GENOMIC DNA]</scope>
    <source>
        <strain evidence="2">C5 / ATCC 48332 / race O</strain>
    </source>
</reference>
<proteinExistence type="predicted"/>
<accession>M2UPV3</accession>
<sequence>MKGRIKACCIAKTIDWTGRRAPQQDKQSGLIVPWRRERLGRLAGDDSLRTFVR</sequence>
<evidence type="ECO:0000313" key="2">
    <source>
        <dbReference type="Proteomes" id="UP000016936"/>
    </source>
</evidence>
<gene>
    <name evidence="1" type="ORF">COCHEDRAFT_1022079</name>
</gene>
<keyword evidence="2" id="KW-1185">Reference proteome</keyword>